<dbReference type="RefSeq" id="XP_067688918.1">
    <property type="nucleotide sequence ID" value="XM_067832815.1"/>
</dbReference>
<dbReference type="EMBL" id="JAFHKP010000035">
    <property type="protein sequence ID" value="KAG5467396.1"/>
    <property type="molecule type" value="Genomic_DNA"/>
</dbReference>
<dbReference type="GeneID" id="94168325"/>
<keyword evidence="2" id="KW-1185">Reference proteome</keyword>
<accession>A0A836GYC9</accession>
<evidence type="ECO:0000313" key="1">
    <source>
        <dbReference type="EMBL" id="KAG5467396.1"/>
    </source>
</evidence>
<dbReference type="Proteomes" id="UP000674179">
    <property type="component" value="Chromosome 35"/>
</dbReference>
<name>A0A836GYC9_LEIEN</name>
<evidence type="ECO:0000313" key="2">
    <source>
        <dbReference type="Proteomes" id="UP000674179"/>
    </source>
</evidence>
<sequence length="107" mass="11867">MSDEMCTTALVNGRELHGRDRLGYSVAEELLVYWGVTFPSKLELHLSCRVIVAFCRVKSAADASCVRHAAFEDEEGEYAQGGGECDFSEERATVVMRQLIAFITVCI</sequence>
<organism evidence="1 2">
    <name type="scientific">Leishmania enriettii</name>
    <dbReference type="NCBI Taxonomy" id="5663"/>
    <lineage>
        <taxon>Eukaryota</taxon>
        <taxon>Discoba</taxon>
        <taxon>Euglenozoa</taxon>
        <taxon>Kinetoplastea</taxon>
        <taxon>Metakinetoplastina</taxon>
        <taxon>Trypanosomatida</taxon>
        <taxon>Trypanosomatidae</taxon>
        <taxon>Leishmaniinae</taxon>
        <taxon>Leishmania</taxon>
    </lineage>
</organism>
<dbReference type="KEGG" id="lenr:94168325"/>
<comment type="caution">
    <text evidence="1">The sequence shown here is derived from an EMBL/GenBank/DDBJ whole genome shotgun (WGS) entry which is preliminary data.</text>
</comment>
<dbReference type="AlphaFoldDB" id="A0A836GYC9"/>
<protein>
    <submittedName>
        <fullName evidence="1">Uncharacterized protein</fullName>
    </submittedName>
</protein>
<proteinExistence type="predicted"/>
<reference evidence="1 2" key="1">
    <citation type="submission" date="2021-02" db="EMBL/GenBank/DDBJ databases">
        <title>Leishmania (Mundinia) enrietti genome sequencing and assembly.</title>
        <authorList>
            <person name="Almutairi H."/>
            <person name="Gatherer D."/>
        </authorList>
    </citation>
    <scope>NUCLEOTIDE SEQUENCE [LARGE SCALE GENOMIC DNA]</scope>
    <source>
        <strain evidence="1">CUR178</strain>
    </source>
</reference>
<gene>
    <name evidence="1" type="ORF">CUR178_01039</name>
</gene>